<dbReference type="CDD" id="cd05831">
    <property type="entry name" value="Ribosomal_P1"/>
    <property type="match status" value="1"/>
</dbReference>
<dbReference type="GO" id="GO:0003735">
    <property type="term" value="F:structural constituent of ribosome"/>
    <property type="evidence" value="ECO:0007669"/>
    <property type="project" value="InterPro"/>
</dbReference>
<protein>
    <submittedName>
        <fullName evidence="5">60s acidic ribosomal protein</fullName>
    </submittedName>
</protein>
<dbReference type="AlphaFoldDB" id="A0A196SCN4"/>
<keyword evidence="2 5" id="KW-0689">Ribosomal protein</keyword>
<evidence type="ECO:0000256" key="2">
    <source>
        <dbReference type="ARBA" id="ARBA00022980"/>
    </source>
</evidence>
<dbReference type="Pfam" id="PF00428">
    <property type="entry name" value="Ribosomal_60s"/>
    <property type="match status" value="1"/>
</dbReference>
<proteinExistence type="inferred from homology"/>
<dbReference type="GO" id="GO:0002181">
    <property type="term" value="P:cytoplasmic translation"/>
    <property type="evidence" value="ECO:0007669"/>
    <property type="project" value="TreeGrafter"/>
</dbReference>
<gene>
    <name evidence="5" type="ORF">AV274_4379</name>
</gene>
<organism evidence="5 6">
    <name type="scientific">Blastocystis sp. subtype 1 (strain ATCC 50177 / NandII)</name>
    <dbReference type="NCBI Taxonomy" id="478820"/>
    <lineage>
        <taxon>Eukaryota</taxon>
        <taxon>Sar</taxon>
        <taxon>Stramenopiles</taxon>
        <taxon>Bigyra</taxon>
        <taxon>Opalozoa</taxon>
        <taxon>Opalinata</taxon>
        <taxon>Blastocystidae</taxon>
        <taxon>Blastocystis</taxon>
    </lineage>
</organism>
<dbReference type="PANTHER" id="PTHR45696">
    <property type="entry name" value="60S ACIDIC RIBOSOMAL PROTEIN P1"/>
    <property type="match status" value="1"/>
</dbReference>
<dbReference type="OrthoDB" id="2194681at2759"/>
<dbReference type="Gene3D" id="1.10.10.1410">
    <property type="match status" value="1"/>
</dbReference>
<keyword evidence="3" id="KW-0687">Ribonucleoprotein</keyword>
<dbReference type="EMBL" id="LXWW01000312">
    <property type="protein sequence ID" value="OAO13887.1"/>
    <property type="molecule type" value="Genomic_DNA"/>
</dbReference>
<dbReference type="InterPro" id="IPR027534">
    <property type="entry name" value="Ribosomal_P1/P2"/>
</dbReference>
<dbReference type="GO" id="GO:0022625">
    <property type="term" value="C:cytosolic large ribosomal subunit"/>
    <property type="evidence" value="ECO:0007669"/>
    <property type="project" value="TreeGrafter"/>
</dbReference>
<dbReference type="GO" id="GO:0030295">
    <property type="term" value="F:protein kinase activator activity"/>
    <property type="evidence" value="ECO:0007669"/>
    <property type="project" value="TreeGrafter"/>
</dbReference>
<dbReference type="FunFam" id="1.10.10.1410:FF:000002">
    <property type="entry name" value="60S acidic ribosomal protein P2"/>
    <property type="match status" value="1"/>
</dbReference>
<comment type="similarity">
    <text evidence="1">Belongs to the eukaryotic ribosomal protein P1/P2 family.</text>
</comment>
<dbReference type="HAMAP" id="MF_01478">
    <property type="entry name" value="Ribosomal_L12_arch"/>
    <property type="match status" value="1"/>
</dbReference>
<evidence type="ECO:0000256" key="4">
    <source>
        <dbReference type="SAM" id="MobiDB-lite"/>
    </source>
</evidence>
<dbReference type="STRING" id="478820.A0A196SCN4"/>
<feature type="compositionally biased region" description="Acidic residues" evidence="4">
    <location>
        <begin position="94"/>
        <end position="105"/>
    </location>
</feature>
<dbReference type="PANTHER" id="PTHR45696:SF10">
    <property type="entry name" value="LARGE RIBOSOMAL SUBUNIT PROTEIN P1"/>
    <property type="match status" value="1"/>
</dbReference>
<evidence type="ECO:0000256" key="1">
    <source>
        <dbReference type="ARBA" id="ARBA00005436"/>
    </source>
</evidence>
<dbReference type="InterPro" id="IPR038716">
    <property type="entry name" value="P1/P2_N_sf"/>
</dbReference>
<evidence type="ECO:0000313" key="5">
    <source>
        <dbReference type="EMBL" id="OAO13887.1"/>
    </source>
</evidence>
<dbReference type="GO" id="GO:0043021">
    <property type="term" value="F:ribonucleoprotein complex binding"/>
    <property type="evidence" value="ECO:0007669"/>
    <property type="project" value="TreeGrafter"/>
</dbReference>
<name>A0A196SCN4_BLAHN</name>
<accession>A0A196SCN4</accession>
<dbReference type="Proteomes" id="UP000078348">
    <property type="component" value="Unassembled WGS sequence"/>
</dbReference>
<feature type="region of interest" description="Disordered" evidence="4">
    <location>
        <begin position="77"/>
        <end position="119"/>
    </location>
</feature>
<comment type="caution">
    <text evidence="5">The sequence shown here is derived from an EMBL/GenBank/DDBJ whole genome shotgun (WGS) entry which is preliminary data.</text>
</comment>
<dbReference type="GO" id="GO:0006414">
    <property type="term" value="P:translational elongation"/>
    <property type="evidence" value="ECO:0007669"/>
    <property type="project" value="InterPro"/>
</dbReference>
<sequence>MSFVAPAEHDEVVCSLACLILADAGVTVNTENIDKLLKATNNTVEPYWPMLFAKYLGEKDICELLMKPSCGAAAPVAAAAAGDAPAEEKKEEEKKEEEEEEEDVDMSGGGLFGGDDDDW</sequence>
<evidence type="ECO:0000313" key="6">
    <source>
        <dbReference type="Proteomes" id="UP000078348"/>
    </source>
</evidence>
<reference evidence="5 6" key="1">
    <citation type="submission" date="2016-05" db="EMBL/GenBank/DDBJ databases">
        <title>Nuclear genome of Blastocystis sp. subtype 1 NandII.</title>
        <authorList>
            <person name="Gentekaki E."/>
            <person name="Curtis B."/>
            <person name="Stairs C."/>
            <person name="Eme L."/>
            <person name="Herman E."/>
            <person name="Klimes V."/>
            <person name="Arias M.C."/>
            <person name="Elias M."/>
            <person name="Hilliou F."/>
            <person name="Klute M."/>
            <person name="Malik S.-B."/>
            <person name="Pightling A."/>
            <person name="Rachubinski R."/>
            <person name="Salas D."/>
            <person name="Schlacht A."/>
            <person name="Suga H."/>
            <person name="Archibald J."/>
            <person name="Ball S.G."/>
            <person name="Clark G."/>
            <person name="Dacks J."/>
            <person name="Van Der Giezen M."/>
            <person name="Tsaousis A."/>
            <person name="Roger A."/>
        </authorList>
    </citation>
    <scope>NUCLEOTIDE SEQUENCE [LARGE SCALE GENOMIC DNA]</scope>
    <source>
        <strain evidence="6">ATCC 50177 / NandII</strain>
    </source>
</reference>
<evidence type="ECO:0000256" key="3">
    <source>
        <dbReference type="ARBA" id="ARBA00023274"/>
    </source>
</evidence>
<keyword evidence="6" id="KW-1185">Reference proteome</keyword>